<dbReference type="OMA" id="HEYRRVS"/>
<evidence type="ECO:0000256" key="1">
    <source>
        <dbReference type="SAM" id="MobiDB-lite"/>
    </source>
</evidence>
<gene>
    <name evidence="2" type="ORF">HYPSUDRAFT_142211</name>
</gene>
<keyword evidence="3" id="KW-1185">Reference proteome</keyword>
<accession>A0A0D2PKC0</accession>
<evidence type="ECO:0000313" key="2">
    <source>
        <dbReference type="EMBL" id="KJA20430.1"/>
    </source>
</evidence>
<dbReference type="OrthoDB" id="2770090at2759"/>
<dbReference type="Proteomes" id="UP000054270">
    <property type="component" value="Unassembled WGS sequence"/>
</dbReference>
<dbReference type="AlphaFoldDB" id="A0A0D2PKC0"/>
<dbReference type="EMBL" id="KN817567">
    <property type="protein sequence ID" value="KJA20430.1"/>
    <property type="molecule type" value="Genomic_DNA"/>
</dbReference>
<evidence type="ECO:0000313" key="3">
    <source>
        <dbReference type="Proteomes" id="UP000054270"/>
    </source>
</evidence>
<protein>
    <submittedName>
        <fullName evidence="2">Uncharacterized protein</fullName>
    </submittedName>
</protein>
<proteinExistence type="predicted"/>
<reference evidence="3" key="1">
    <citation type="submission" date="2014-04" db="EMBL/GenBank/DDBJ databases">
        <title>Evolutionary Origins and Diversification of the Mycorrhizal Mutualists.</title>
        <authorList>
            <consortium name="DOE Joint Genome Institute"/>
            <consortium name="Mycorrhizal Genomics Consortium"/>
            <person name="Kohler A."/>
            <person name="Kuo A."/>
            <person name="Nagy L.G."/>
            <person name="Floudas D."/>
            <person name="Copeland A."/>
            <person name="Barry K.W."/>
            <person name="Cichocki N."/>
            <person name="Veneault-Fourrey C."/>
            <person name="LaButti K."/>
            <person name="Lindquist E.A."/>
            <person name="Lipzen A."/>
            <person name="Lundell T."/>
            <person name="Morin E."/>
            <person name="Murat C."/>
            <person name="Riley R."/>
            <person name="Ohm R."/>
            <person name="Sun H."/>
            <person name="Tunlid A."/>
            <person name="Henrissat B."/>
            <person name="Grigoriev I.V."/>
            <person name="Hibbett D.S."/>
            <person name="Martin F."/>
        </authorList>
    </citation>
    <scope>NUCLEOTIDE SEQUENCE [LARGE SCALE GENOMIC DNA]</scope>
    <source>
        <strain evidence="3">FD-334 SS-4</strain>
    </source>
</reference>
<organism evidence="2 3">
    <name type="scientific">Hypholoma sublateritium (strain FD-334 SS-4)</name>
    <dbReference type="NCBI Taxonomy" id="945553"/>
    <lineage>
        <taxon>Eukaryota</taxon>
        <taxon>Fungi</taxon>
        <taxon>Dikarya</taxon>
        <taxon>Basidiomycota</taxon>
        <taxon>Agaricomycotina</taxon>
        <taxon>Agaricomycetes</taxon>
        <taxon>Agaricomycetidae</taxon>
        <taxon>Agaricales</taxon>
        <taxon>Agaricineae</taxon>
        <taxon>Strophariaceae</taxon>
        <taxon>Hypholoma</taxon>
    </lineage>
</organism>
<name>A0A0D2PKC0_HYPSF</name>
<sequence length="193" mass="22502">MSDPNRLPANFKSLYRLFLRTASASVLHHPRASRNLRRRWRPTFDDAARVTREVQRENGYESGSGTRKGAVEWLKLWHERMDNTLEFLYTSSHSRGIPNLVTRALSFAIEEERRRAFAKLYARTTWKPSDPQAASQHLRKPKNVEKRKEQEVMEYNSLGALDELLQMAEATSNLTLGTNTVPLGRYVYRRPRK</sequence>
<dbReference type="STRING" id="945553.A0A0D2PKC0"/>
<feature type="region of interest" description="Disordered" evidence="1">
    <location>
        <begin position="128"/>
        <end position="147"/>
    </location>
</feature>